<feature type="compositionally biased region" description="Acidic residues" evidence="1">
    <location>
        <begin position="46"/>
        <end position="55"/>
    </location>
</feature>
<dbReference type="RefSeq" id="WP_345641721.1">
    <property type="nucleotide sequence ID" value="NZ_BAABLY010000007.1"/>
</dbReference>
<protein>
    <submittedName>
        <fullName evidence="2">Uncharacterized protein</fullName>
    </submittedName>
</protein>
<dbReference type="Proteomes" id="UP001464923">
    <property type="component" value="Unassembled WGS sequence"/>
</dbReference>
<name>A0ABV1K2F2_9PSEU</name>
<feature type="region of interest" description="Disordered" evidence="1">
    <location>
        <begin position="1"/>
        <end position="55"/>
    </location>
</feature>
<proteinExistence type="predicted"/>
<accession>A0ABV1K2F2</accession>
<keyword evidence="3" id="KW-1185">Reference proteome</keyword>
<sequence length="55" mass="5604">MARVWMGPDDEASGRSPVDGDRPPVGGAVTGSAGPARPTTARSDLPGEEPDTAER</sequence>
<evidence type="ECO:0000313" key="3">
    <source>
        <dbReference type="Proteomes" id="UP001464923"/>
    </source>
</evidence>
<evidence type="ECO:0000256" key="1">
    <source>
        <dbReference type="SAM" id="MobiDB-lite"/>
    </source>
</evidence>
<reference evidence="2 3" key="1">
    <citation type="submission" date="2024-03" db="EMBL/GenBank/DDBJ databases">
        <title>Draft genome sequence of Pseudonocardia tropica JCM 19149.</title>
        <authorList>
            <person name="Butdee W."/>
            <person name="Duangmal K."/>
        </authorList>
    </citation>
    <scope>NUCLEOTIDE SEQUENCE [LARGE SCALE GENOMIC DNA]</scope>
    <source>
        <strain evidence="2 3">JCM 19149</strain>
    </source>
</reference>
<comment type="caution">
    <text evidence="2">The sequence shown here is derived from an EMBL/GenBank/DDBJ whole genome shotgun (WGS) entry which is preliminary data.</text>
</comment>
<dbReference type="EMBL" id="JBEDNP010000013">
    <property type="protein sequence ID" value="MEQ3541273.1"/>
    <property type="molecule type" value="Genomic_DNA"/>
</dbReference>
<evidence type="ECO:0000313" key="2">
    <source>
        <dbReference type="EMBL" id="MEQ3541273.1"/>
    </source>
</evidence>
<gene>
    <name evidence="2" type="ORF">WHI96_20875</name>
</gene>
<organism evidence="2 3">
    <name type="scientific">Pseudonocardia tropica</name>
    <dbReference type="NCBI Taxonomy" id="681289"/>
    <lineage>
        <taxon>Bacteria</taxon>
        <taxon>Bacillati</taxon>
        <taxon>Actinomycetota</taxon>
        <taxon>Actinomycetes</taxon>
        <taxon>Pseudonocardiales</taxon>
        <taxon>Pseudonocardiaceae</taxon>
        <taxon>Pseudonocardia</taxon>
    </lineage>
</organism>